<protein>
    <recommendedName>
        <fullName evidence="3">DUF2497 domain-containing protein</fullName>
    </recommendedName>
</protein>
<evidence type="ECO:0000256" key="1">
    <source>
        <dbReference type="SAM" id="MobiDB-lite"/>
    </source>
</evidence>
<sequence length="160" mass="17512">EQPSTDEILSSIREVISSGEEIDKKTDAAAANVQAKTEADTFVSEKQQVPSMDEILSSIRRVVSPEEDEKTKNETDTVPGQPDANGDSSIAGGEALGSDSVPISSLHNQEGKPDIAEMKVSELGVQLMRPLMLEWLNQNLPPMVQQLVRVEIERLKKETK</sequence>
<dbReference type="Pfam" id="PF10691">
    <property type="entry name" value="DUF2497"/>
    <property type="match status" value="1"/>
</dbReference>
<feature type="region of interest" description="Disordered" evidence="1">
    <location>
        <begin position="60"/>
        <end position="117"/>
    </location>
</feature>
<dbReference type="EMBL" id="UINC01228227">
    <property type="protein sequence ID" value="SVE59448.1"/>
    <property type="molecule type" value="Genomic_DNA"/>
</dbReference>
<dbReference type="InterPro" id="IPR019632">
    <property type="entry name" value="DUF2497"/>
</dbReference>
<feature type="non-terminal residue" evidence="2">
    <location>
        <position position="1"/>
    </location>
</feature>
<organism evidence="2">
    <name type="scientific">marine metagenome</name>
    <dbReference type="NCBI Taxonomy" id="408172"/>
    <lineage>
        <taxon>unclassified sequences</taxon>
        <taxon>metagenomes</taxon>
        <taxon>ecological metagenomes</taxon>
    </lineage>
</organism>
<gene>
    <name evidence="2" type="ORF">METZ01_LOCUS512302</name>
</gene>
<accession>A0A383ETQ7</accession>
<evidence type="ECO:0000313" key="2">
    <source>
        <dbReference type="EMBL" id="SVE59448.1"/>
    </source>
</evidence>
<evidence type="ECO:0008006" key="3">
    <source>
        <dbReference type="Google" id="ProtNLM"/>
    </source>
</evidence>
<name>A0A383ETQ7_9ZZZZ</name>
<proteinExistence type="predicted"/>
<dbReference type="AlphaFoldDB" id="A0A383ETQ7"/>
<reference evidence="2" key="1">
    <citation type="submission" date="2018-05" db="EMBL/GenBank/DDBJ databases">
        <authorList>
            <person name="Lanie J.A."/>
            <person name="Ng W.-L."/>
            <person name="Kazmierczak K.M."/>
            <person name="Andrzejewski T.M."/>
            <person name="Davidsen T.M."/>
            <person name="Wayne K.J."/>
            <person name="Tettelin H."/>
            <person name="Glass J.I."/>
            <person name="Rusch D."/>
            <person name="Podicherti R."/>
            <person name="Tsui H.-C.T."/>
            <person name="Winkler M.E."/>
        </authorList>
    </citation>
    <scope>NUCLEOTIDE SEQUENCE</scope>
</reference>